<dbReference type="EMBL" id="JAPNKE010000002">
    <property type="protein sequence ID" value="MCY1005127.1"/>
    <property type="molecule type" value="Genomic_DNA"/>
</dbReference>
<proteinExistence type="predicted"/>
<accession>A0A9X3IUH2</accession>
<keyword evidence="2" id="KW-0732">Signal</keyword>
<feature type="compositionally biased region" description="Low complexity" evidence="1">
    <location>
        <begin position="719"/>
        <end position="731"/>
    </location>
</feature>
<evidence type="ECO:0000313" key="4">
    <source>
        <dbReference type="Proteomes" id="UP001150924"/>
    </source>
</evidence>
<reference evidence="3" key="1">
    <citation type="submission" date="2022-11" db="EMBL/GenBank/DDBJ databases">
        <title>Minimal conservation of predation-associated metabolite biosynthetic gene clusters underscores biosynthetic potential of Myxococcota including descriptions for ten novel species: Archangium lansinium sp. nov., Myxococcus landrumus sp. nov., Nannocystis bai.</title>
        <authorList>
            <person name="Ahearne A."/>
            <person name="Stevens C."/>
            <person name="Phillips K."/>
        </authorList>
    </citation>
    <scope>NUCLEOTIDE SEQUENCE</scope>
    <source>
        <strain evidence="3">Na p29</strain>
    </source>
</reference>
<dbReference type="Proteomes" id="UP001150924">
    <property type="component" value="Unassembled WGS sequence"/>
</dbReference>
<feature type="compositionally biased region" description="Low complexity" evidence="1">
    <location>
        <begin position="621"/>
        <end position="630"/>
    </location>
</feature>
<keyword evidence="4" id="KW-1185">Reference proteome</keyword>
<feature type="compositionally biased region" description="Low complexity" evidence="1">
    <location>
        <begin position="765"/>
        <end position="775"/>
    </location>
</feature>
<dbReference type="InterPro" id="IPR011990">
    <property type="entry name" value="TPR-like_helical_dom_sf"/>
</dbReference>
<gene>
    <name evidence="3" type="ORF">OV079_05985</name>
</gene>
<feature type="chain" id="PRO_5040739107" evidence="2">
    <location>
        <begin position="27"/>
        <end position="827"/>
    </location>
</feature>
<dbReference type="PROSITE" id="PS51257">
    <property type="entry name" value="PROKAR_LIPOPROTEIN"/>
    <property type="match status" value="1"/>
</dbReference>
<evidence type="ECO:0000256" key="2">
    <source>
        <dbReference type="SAM" id="SignalP"/>
    </source>
</evidence>
<name>A0A9X3IUH2_9BACT</name>
<protein>
    <submittedName>
        <fullName evidence="3">Uncharacterized protein</fullName>
    </submittedName>
</protein>
<feature type="region of interest" description="Disordered" evidence="1">
    <location>
        <begin position="578"/>
        <end position="803"/>
    </location>
</feature>
<dbReference type="RefSeq" id="WP_267766752.1">
    <property type="nucleotide sequence ID" value="NZ_JAPNKE010000002.1"/>
</dbReference>
<evidence type="ECO:0000313" key="3">
    <source>
        <dbReference type="EMBL" id="MCY1005127.1"/>
    </source>
</evidence>
<feature type="compositionally biased region" description="Low complexity" evidence="1">
    <location>
        <begin position="578"/>
        <end position="587"/>
    </location>
</feature>
<dbReference type="SUPFAM" id="SSF48452">
    <property type="entry name" value="TPR-like"/>
    <property type="match status" value="1"/>
</dbReference>
<feature type="compositionally biased region" description="Basic residues" evidence="1">
    <location>
        <begin position="704"/>
        <end position="717"/>
    </location>
</feature>
<feature type="compositionally biased region" description="Basic residues" evidence="1">
    <location>
        <begin position="732"/>
        <end position="750"/>
    </location>
</feature>
<feature type="signal peptide" evidence="2">
    <location>
        <begin position="1"/>
        <end position="26"/>
    </location>
</feature>
<comment type="caution">
    <text evidence="3">The sequence shown here is derived from an EMBL/GenBank/DDBJ whole genome shotgun (WGS) entry which is preliminary data.</text>
</comment>
<feature type="compositionally biased region" description="Basic residues" evidence="1">
    <location>
        <begin position="670"/>
        <end position="681"/>
    </location>
</feature>
<feature type="compositionally biased region" description="Low complexity" evidence="1">
    <location>
        <begin position="692"/>
        <end position="702"/>
    </location>
</feature>
<dbReference type="Gene3D" id="1.25.40.10">
    <property type="entry name" value="Tetratricopeptide repeat domain"/>
    <property type="match status" value="1"/>
</dbReference>
<feature type="compositionally biased region" description="Basic residues" evidence="1">
    <location>
        <begin position="599"/>
        <end position="620"/>
    </location>
</feature>
<sequence length="827" mass="89759">MARRERRTARALRTLLPVLLSASACAPRGPTTAAPGAPKDMSSETSGAAAVAACDKQASAVQDGLVRLADRYLWEEIELLVQAHAATRGRPDAARCAEATRAALTTVTLRWAEQGAESGGSQSHALARQAYAALRQHFPAEAEAPLLHHAMGKLEWARAERLTLEIGERTLTDEALREAHAHHRAALAGGLPTEQAARSARAQLDAVRRVREGEPARWVMSEQTCLPDPRGRCIDPVPRVAPGELTAGDREWLAAYDAFLAEPGLQGTPEAGQVAVERAELLMRYRRWDEAETSLRAVTGPAREQARVLLVGLLLARWMEAASAGDRSAARVALVTAAVEVEAAGGPQVAQVAALRRAALWAQAEESEAVGDDARCGAAFEGLYADLGADIHAAAEAADGAGRCYERAGLTQKAIDWLERMADVHREDPRAPDAVLRLARLHERILNDEQARDRYLDLVARAPRHRAAATARRRSLILSLRAGTLPEGQLDALIRGRPEERTLAAAIQFRAVFRPGVTPEAAEKYIERFGKEGGPRRLAIAHARAAEAWLRASCPVPGAEGLCVEFGRDRTPARVVARLPAARQGPRAPRPRAEVVARGQRRRGRQARGADRRRRRRGARRQPPGRAAAGRPRRRVGAHQPAAEEPRPGPLARVARGPQGRGRAHERGLRDRHRGRDRRPRSVGGAGRDPQGAGVRVRPGAARRGGRRRRGRRRRRPGPADARAGGPAPRGGVHRVRPLPRPRGRVGPRRRGPERAVPRRPRPPGRSLRGAAGVRARPRRAGDRRRGGPSVGPSAVRLSRRGRRAEASIYGHARTIMSPRACRIETA</sequence>
<evidence type="ECO:0000256" key="1">
    <source>
        <dbReference type="SAM" id="MobiDB-lite"/>
    </source>
</evidence>
<dbReference type="AlphaFoldDB" id="A0A9X3IUH2"/>
<organism evidence="3 4">
    <name type="scientific">Nannocystis pusilla</name>
    <dbReference type="NCBI Taxonomy" id="889268"/>
    <lineage>
        <taxon>Bacteria</taxon>
        <taxon>Pseudomonadati</taxon>
        <taxon>Myxococcota</taxon>
        <taxon>Polyangia</taxon>
        <taxon>Nannocystales</taxon>
        <taxon>Nannocystaceae</taxon>
        <taxon>Nannocystis</taxon>
    </lineage>
</organism>